<evidence type="ECO:0000256" key="5">
    <source>
        <dbReference type="ARBA" id="ARBA00022833"/>
    </source>
</evidence>
<keyword evidence="3" id="KW-0645">Protease</keyword>
<dbReference type="InterPro" id="IPR029062">
    <property type="entry name" value="Class_I_gatase-like"/>
</dbReference>
<comment type="similarity">
    <text evidence="2 7">Belongs to the peptidase M14 family.</text>
</comment>
<dbReference type="AlphaFoldDB" id="A0A7J5U147"/>
<dbReference type="PROSITE" id="PS52035">
    <property type="entry name" value="PEPTIDASE_M14"/>
    <property type="match status" value="1"/>
</dbReference>
<evidence type="ECO:0000256" key="7">
    <source>
        <dbReference type="PROSITE-ProRule" id="PRU01379"/>
    </source>
</evidence>
<dbReference type="SMART" id="SM00631">
    <property type="entry name" value="Zn_pept"/>
    <property type="match status" value="1"/>
</dbReference>
<comment type="cofactor">
    <cofactor evidence="1">
        <name>Zn(2+)</name>
        <dbReference type="ChEBI" id="CHEBI:29105"/>
    </cofactor>
</comment>
<keyword evidence="4" id="KW-0378">Hydrolase</keyword>
<dbReference type="Pfam" id="PF00246">
    <property type="entry name" value="Peptidase_M14"/>
    <property type="match status" value="1"/>
</dbReference>
<dbReference type="CDD" id="cd06238">
    <property type="entry name" value="M14-like"/>
    <property type="match status" value="1"/>
</dbReference>
<protein>
    <submittedName>
        <fullName evidence="11">Zinc carboxypeptidase</fullName>
    </submittedName>
</protein>
<comment type="caution">
    <text evidence="7">Lacks conserved residue(s) required for the propagation of feature annotation.</text>
</comment>
<dbReference type="SUPFAM" id="SSF52317">
    <property type="entry name" value="Class I glutamine amidotransferase-like"/>
    <property type="match status" value="1"/>
</dbReference>
<keyword evidence="11" id="KW-0121">Carboxypeptidase</keyword>
<dbReference type="Proteomes" id="UP000488299">
    <property type="component" value="Unassembled WGS sequence"/>
</dbReference>
<keyword evidence="6" id="KW-0482">Metalloprotease</keyword>
<dbReference type="Gene3D" id="3.40.630.10">
    <property type="entry name" value="Zn peptidases"/>
    <property type="match status" value="1"/>
</dbReference>
<evidence type="ECO:0000256" key="2">
    <source>
        <dbReference type="ARBA" id="ARBA00005988"/>
    </source>
</evidence>
<feature type="transmembrane region" description="Helical" evidence="9">
    <location>
        <begin position="33"/>
        <end position="59"/>
    </location>
</feature>
<comment type="caution">
    <text evidence="11">The sequence shown here is derived from an EMBL/GenBank/DDBJ whole genome shotgun (WGS) entry which is preliminary data.</text>
</comment>
<sequence length="918" mass="101947">MQKYGENLHAQHFGQKNFKKFSSARFKPTFDGFIFLVIYFIICMLRSLLVVGLCCLNFFSNAQPTSTNTVTSPQEFLGYRIGERYTPHHRVLAYAEQVARQVPGRVRVIPYGTTYEGRPLAIVVVASEANMNRLEEIRTDNLKRIGMAEGNPASATQTPIAWLSYNVHGNEAVSSETFMEVLYGLVDPQKGSDQPAVMQKILNSTVVILDPDLNPDGHDRYVNWYNQMQGRVADPTPFAREHNEPWPGGRYTHYYFDPNRDWAWQTQEVTQQRMAMYHRWMPHVHGDFHEMGVESPYYFAPSAKPYHEDITPFQRDFQNVIGQYCSRYFDRNGWLYYTRERFDLFYPSYGDTWPTYNGAIAMTYEQGGNTRAGLAITKADGDTLTLRQRIDHHTAASIATLESVADRGTDIVKAFGEFYDKARTSPIGAYKSYVIKANGDAGRMNALRQLLDKNQIRYGYGRAAAAATTGKSRGNTNAGGLSGFNYFTQKTESGVAVAPEDLVISAYQPKSTLLKILFEPKSALEDSVTYDITAWSLPYAFGLTTYGLTTRLEPASTVAPASVPASTSQTTGATPYAYLVRWQSMPSAQLLAGLLKQKLKVRAAEKPFELGGQSYPAGTLLITRAGNERLGARFDQIVQAEAQKANVTLTPVQTGFVTKGSDFGSDFVMALKAPRVGVVVGEGMSPTASGEVWHYFDQELQYPSTLITGNDLASIDLSKLDVLVMPTGYTYGRILNDKTLSALKTWVQAGGKLIALERAADALAGKDGFELKEKPDKEKDAKKDDKTKKSATDSVKTYADRERDAVSDETPGSIYRITLDATHPLAFGLGNSYYAIVQDAHNFELLKDGWNVGYLKDDNYVAGFAGSNAKEKLKNTLSMGVQSLGRGSVVYLADNPLFRGFWYSGKLLFANAVFMVGN</sequence>
<accession>A0A7J5U147</accession>
<dbReference type="GO" id="GO:0008270">
    <property type="term" value="F:zinc ion binding"/>
    <property type="evidence" value="ECO:0007669"/>
    <property type="project" value="InterPro"/>
</dbReference>
<evidence type="ECO:0000256" key="6">
    <source>
        <dbReference type="ARBA" id="ARBA00023049"/>
    </source>
</evidence>
<reference evidence="11 12" key="1">
    <citation type="submission" date="2019-10" db="EMBL/GenBank/DDBJ databases">
        <title>Rudanella paleaurantiibacter sp. nov., isolated from sludge.</title>
        <authorList>
            <person name="Xu S.Q."/>
        </authorList>
    </citation>
    <scope>NUCLEOTIDE SEQUENCE [LARGE SCALE GENOMIC DNA]</scope>
    <source>
        <strain evidence="11 12">HX-22-17</strain>
    </source>
</reference>
<evidence type="ECO:0000313" key="11">
    <source>
        <dbReference type="EMBL" id="KAB7731492.1"/>
    </source>
</evidence>
<dbReference type="GO" id="GO:0006508">
    <property type="term" value="P:proteolysis"/>
    <property type="evidence" value="ECO:0007669"/>
    <property type="project" value="UniProtKB-KW"/>
</dbReference>
<keyword evidence="9" id="KW-0812">Transmembrane</keyword>
<feature type="domain" description="Peptidase M14" evidence="10">
    <location>
        <begin position="84"/>
        <end position="419"/>
    </location>
</feature>
<gene>
    <name evidence="11" type="ORF">F5984_09265</name>
</gene>
<dbReference type="InterPro" id="IPR000834">
    <property type="entry name" value="Peptidase_M14"/>
</dbReference>
<feature type="region of interest" description="Disordered" evidence="8">
    <location>
        <begin position="774"/>
        <end position="805"/>
    </location>
</feature>
<dbReference type="EMBL" id="WELI01000003">
    <property type="protein sequence ID" value="KAB7731492.1"/>
    <property type="molecule type" value="Genomic_DNA"/>
</dbReference>
<evidence type="ECO:0000256" key="3">
    <source>
        <dbReference type="ARBA" id="ARBA00022670"/>
    </source>
</evidence>
<keyword evidence="5" id="KW-0862">Zinc</keyword>
<dbReference type="GO" id="GO:0004181">
    <property type="term" value="F:metallocarboxypeptidase activity"/>
    <property type="evidence" value="ECO:0007669"/>
    <property type="project" value="InterPro"/>
</dbReference>
<keyword evidence="9" id="KW-1133">Transmembrane helix</keyword>
<dbReference type="PANTHER" id="PTHR11705:SF143">
    <property type="entry name" value="SLL0236 PROTEIN"/>
    <property type="match status" value="1"/>
</dbReference>
<dbReference type="CDD" id="cd03143">
    <property type="entry name" value="A4_beta-galactosidase_middle_domain"/>
    <property type="match status" value="1"/>
</dbReference>
<keyword evidence="9" id="KW-0472">Membrane</keyword>
<evidence type="ECO:0000256" key="8">
    <source>
        <dbReference type="SAM" id="MobiDB-lite"/>
    </source>
</evidence>
<dbReference type="PANTHER" id="PTHR11705">
    <property type="entry name" value="PROTEASE FAMILY M14 CARBOXYPEPTIDASE A,B"/>
    <property type="match status" value="1"/>
</dbReference>
<evidence type="ECO:0000256" key="1">
    <source>
        <dbReference type="ARBA" id="ARBA00001947"/>
    </source>
</evidence>
<evidence type="ECO:0000313" key="12">
    <source>
        <dbReference type="Proteomes" id="UP000488299"/>
    </source>
</evidence>
<organism evidence="11 12">
    <name type="scientific">Rudanella paleaurantiibacter</name>
    <dbReference type="NCBI Taxonomy" id="2614655"/>
    <lineage>
        <taxon>Bacteria</taxon>
        <taxon>Pseudomonadati</taxon>
        <taxon>Bacteroidota</taxon>
        <taxon>Cytophagia</taxon>
        <taxon>Cytophagales</taxon>
        <taxon>Cytophagaceae</taxon>
        <taxon>Rudanella</taxon>
    </lineage>
</organism>
<evidence type="ECO:0000256" key="4">
    <source>
        <dbReference type="ARBA" id="ARBA00022801"/>
    </source>
</evidence>
<name>A0A7J5U147_9BACT</name>
<dbReference type="Gene3D" id="3.40.50.880">
    <property type="match status" value="1"/>
</dbReference>
<dbReference type="GO" id="GO:0005615">
    <property type="term" value="C:extracellular space"/>
    <property type="evidence" value="ECO:0007669"/>
    <property type="project" value="TreeGrafter"/>
</dbReference>
<proteinExistence type="inferred from homology"/>
<evidence type="ECO:0000256" key="9">
    <source>
        <dbReference type="SAM" id="Phobius"/>
    </source>
</evidence>
<feature type="compositionally biased region" description="Basic and acidic residues" evidence="8">
    <location>
        <begin position="774"/>
        <end position="791"/>
    </location>
</feature>
<keyword evidence="12" id="KW-1185">Reference proteome</keyword>
<evidence type="ECO:0000259" key="10">
    <source>
        <dbReference type="PROSITE" id="PS52035"/>
    </source>
</evidence>
<dbReference type="SUPFAM" id="SSF53187">
    <property type="entry name" value="Zn-dependent exopeptidases"/>
    <property type="match status" value="1"/>
</dbReference>